<evidence type="ECO:0000256" key="6">
    <source>
        <dbReference type="SAM" id="Phobius"/>
    </source>
</evidence>
<evidence type="ECO:0000313" key="8">
    <source>
        <dbReference type="Proteomes" id="UP000214973"/>
    </source>
</evidence>
<reference evidence="7 8" key="1">
    <citation type="submission" date="2017-06" db="EMBL/GenBank/DDBJ databases">
        <authorList>
            <consortium name="Pathogen Informatics"/>
        </authorList>
    </citation>
    <scope>NUCLEOTIDE SEQUENCE [LARGE SCALE GENOMIC DNA]</scope>
    <source>
        <strain evidence="7 8">NCTC12018</strain>
    </source>
</reference>
<feature type="transmembrane region" description="Helical" evidence="6">
    <location>
        <begin position="6"/>
        <end position="24"/>
    </location>
</feature>
<sequence>MYFLQGLLIGLATFAPVGMQNLFIINTALVQPVRRILLTILIVGVFDMSLSIAAFFGIGALLEIWPLLKLGVLLIGGILVSYMGYTTFNTEPDIRNVDTNVPIKKIMMSALVVSWGNPQAIIDASMMLGAFQANLPREGIYQFFAGFLTMTPIWFGSLATAMHLLSKKIKFSHMTIINRICGSILIVYGIKLAINGIHMLLELL</sequence>
<dbReference type="PANTHER" id="PTHR30086">
    <property type="entry name" value="ARGININE EXPORTER PROTEIN ARGO"/>
    <property type="match status" value="1"/>
</dbReference>
<dbReference type="GO" id="GO:0015171">
    <property type="term" value="F:amino acid transmembrane transporter activity"/>
    <property type="evidence" value="ECO:0007669"/>
    <property type="project" value="TreeGrafter"/>
</dbReference>
<keyword evidence="2" id="KW-1003">Cell membrane</keyword>
<proteinExistence type="predicted"/>
<organism evidence="7 8">
    <name type="scientific">Veillonella rodentium</name>
    <dbReference type="NCBI Taxonomy" id="248315"/>
    <lineage>
        <taxon>Bacteria</taxon>
        <taxon>Bacillati</taxon>
        <taxon>Bacillota</taxon>
        <taxon>Negativicutes</taxon>
        <taxon>Veillonellales</taxon>
        <taxon>Veillonellaceae</taxon>
        <taxon>Veillonella</taxon>
    </lineage>
</organism>
<feature type="transmembrane region" description="Helical" evidence="6">
    <location>
        <begin position="64"/>
        <end position="85"/>
    </location>
</feature>
<keyword evidence="5 6" id="KW-0472">Membrane</keyword>
<name>A0A239YFB2_9FIRM</name>
<dbReference type="GO" id="GO:0005886">
    <property type="term" value="C:plasma membrane"/>
    <property type="evidence" value="ECO:0007669"/>
    <property type="project" value="UniProtKB-SubCell"/>
</dbReference>
<keyword evidence="4 6" id="KW-1133">Transmembrane helix</keyword>
<comment type="subcellular location">
    <subcellularLocation>
        <location evidence="1">Cell membrane</location>
        <topology evidence="1">Multi-pass membrane protein</topology>
    </subcellularLocation>
</comment>
<accession>A0A239YFB2</accession>
<evidence type="ECO:0000256" key="5">
    <source>
        <dbReference type="ARBA" id="ARBA00023136"/>
    </source>
</evidence>
<feature type="transmembrane region" description="Helical" evidence="6">
    <location>
        <begin position="177"/>
        <end position="201"/>
    </location>
</feature>
<feature type="transmembrane region" description="Helical" evidence="6">
    <location>
        <begin position="36"/>
        <end position="58"/>
    </location>
</feature>
<dbReference type="InterPro" id="IPR001123">
    <property type="entry name" value="LeuE-type"/>
</dbReference>
<evidence type="ECO:0000256" key="4">
    <source>
        <dbReference type="ARBA" id="ARBA00022989"/>
    </source>
</evidence>
<gene>
    <name evidence="7" type="primary">argO</name>
    <name evidence="7" type="ORF">SAMEA44547418_00253</name>
</gene>
<keyword evidence="3 6" id="KW-0812">Transmembrane</keyword>
<evidence type="ECO:0000256" key="3">
    <source>
        <dbReference type="ARBA" id="ARBA00022692"/>
    </source>
</evidence>
<dbReference type="EMBL" id="LT906470">
    <property type="protein sequence ID" value="SNV56894.1"/>
    <property type="molecule type" value="Genomic_DNA"/>
</dbReference>
<keyword evidence="8" id="KW-1185">Reference proteome</keyword>
<protein>
    <submittedName>
        <fullName evidence="7">Arginine exporter protein ArgO</fullName>
    </submittedName>
</protein>
<evidence type="ECO:0000256" key="1">
    <source>
        <dbReference type="ARBA" id="ARBA00004651"/>
    </source>
</evidence>
<evidence type="ECO:0000313" key="7">
    <source>
        <dbReference type="EMBL" id="SNV56894.1"/>
    </source>
</evidence>
<dbReference type="Pfam" id="PF01810">
    <property type="entry name" value="LysE"/>
    <property type="match status" value="1"/>
</dbReference>
<dbReference type="RefSeq" id="WP_095065043.1">
    <property type="nucleotide sequence ID" value="NZ_LT906470.1"/>
</dbReference>
<dbReference type="PANTHER" id="PTHR30086:SF20">
    <property type="entry name" value="ARGININE EXPORTER PROTEIN ARGO-RELATED"/>
    <property type="match status" value="1"/>
</dbReference>
<dbReference type="KEGG" id="vrm:44547418_00253"/>
<dbReference type="Proteomes" id="UP000214973">
    <property type="component" value="Chromosome 1"/>
</dbReference>
<evidence type="ECO:0000256" key="2">
    <source>
        <dbReference type="ARBA" id="ARBA00022475"/>
    </source>
</evidence>
<dbReference type="AlphaFoldDB" id="A0A239YFB2"/>
<feature type="transmembrane region" description="Helical" evidence="6">
    <location>
        <begin position="106"/>
        <end position="128"/>
    </location>
</feature>
<feature type="transmembrane region" description="Helical" evidence="6">
    <location>
        <begin position="140"/>
        <end position="165"/>
    </location>
</feature>